<evidence type="ECO:0000313" key="2">
    <source>
        <dbReference type="Proteomes" id="UP001230649"/>
    </source>
</evidence>
<reference evidence="1" key="1">
    <citation type="submission" date="2023-04" db="EMBL/GenBank/DDBJ databases">
        <title>Draft Genome sequencing of Naganishia species isolated from polar environments using Oxford Nanopore Technology.</title>
        <authorList>
            <person name="Leo P."/>
            <person name="Venkateswaran K."/>
        </authorList>
    </citation>
    <scope>NUCLEOTIDE SEQUENCE</scope>
    <source>
        <strain evidence="1">MNA-CCFEE 5262</strain>
    </source>
</reference>
<dbReference type="Proteomes" id="UP001230649">
    <property type="component" value="Unassembled WGS sequence"/>
</dbReference>
<sequence>MSYTPPDQAAQAYLLLTLDNVRVTQVYAGRETDLASGELVLECISLPINPAVGRQQANPFADTSDRSKDLWLVIKVGTFELPLLPDHKISKTSSGAGTVFTIPSGGTSVQLYLPRAASQEDKEDQETFEILLKQYGCLPSSQVSREIKGSAAIVEGGGGGGGGSTVGKQPPQYSSAPGSGTATPRTRTQAAEGGRFVLVDEDTGQVIGELDNKIDVEVGQGVNAGGAPAGQLGDHKQNQPVVVDFGVLDEGWAQKVTVQSIEERDMDDWMLKGAHYISKGLLMFGNTASKSMTSAAELYIRNTKPREEPVKFSPSTKEGIRQVHNVSAKGVKVTKKTLDTVNNAIGRVVEKAADSGYGGYDKAQTIWKTNYTDRFGASTASVNSTGSAPPSYTEKPGNLSLDTKTPLGPGHTQPSTAPPLPQRHGASPAVSGSQSQPQSASAGQRPFWNRVFLAAEVIGTSLEATTQTLISSGTNAAADAAGHKYGAEAGEATRILGGSVRNVALVYVDVRGVGRKTLFKSTAKGFKGVVKTRLVDGKEVTITGQDENGNLKIADGDHAAHDVTVAMQGVGLEEKVTLPQAQGYQVAPSGGNVDPRTMKKTM</sequence>
<evidence type="ECO:0000313" key="1">
    <source>
        <dbReference type="EMBL" id="KAJ9117313.1"/>
    </source>
</evidence>
<organism evidence="1 2">
    <name type="scientific">Naganishia adeliensis</name>
    <dbReference type="NCBI Taxonomy" id="92952"/>
    <lineage>
        <taxon>Eukaryota</taxon>
        <taxon>Fungi</taxon>
        <taxon>Dikarya</taxon>
        <taxon>Basidiomycota</taxon>
        <taxon>Agaricomycotina</taxon>
        <taxon>Tremellomycetes</taxon>
        <taxon>Filobasidiales</taxon>
        <taxon>Filobasidiaceae</taxon>
        <taxon>Naganishia</taxon>
    </lineage>
</organism>
<accession>A0ACC2X0L7</accession>
<protein>
    <submittedName>
        <fullName evidence="1">Uncharacterized protein</fullName>
    </submittedName>
</protein>
<keyword evidence="2" id="KW-1185">Reference proteome</keyword>
<proteinExistence type="predicted"/>
<dbReference type="EMBL" id="JASBWS010000002">
    <property type="protein sequence ID" value="KAJ9117313.1"/>
    <property type="molecule type" value="Genomic_DNA"/>
</dbReference>
<comment type="caution">
    <text evidence="1">The sequence shown here is derived from an EMBL/GenBank/DDBJ whole genome shotgun (WGS) entry which is preliminary data.</text>
</comment>
<gene>
    <name evidence="1" type="ORF">QFC20_000460</name>
</gene>
<name>A0ACC2X0L7_9TREE</name>